<comment type="similarity">
    <text evidence="1">Belongs to the peptidase C14B family.</text>
</comment>
<dbReference type="Pfam" id="PF00656">
    <property type="entry name" value="Peptidase_C14"/>
    <property type="match status" value="1"/>
</dbReference>
<dbReference type="OrthoDB" id="3223806at2759"/>
<dbReference type="PANTHER" id="PTHR48104">
    <property type="entry name" value="METACASPASE-4"/>
    <property type="match status" value="1"/>
</dbReference>
<protein>
    <recommendedName>
        <fullName evidence="5">Peptidase C14 caspase domain-containing protein</fullName>
    </recommendedName>
</protein>
<dbReference type="GO" id="GO:0004197">
    <property type="term" value="F:cysteine-type endopeptidase activity"/>
    <property type="evidence" value="ECO:0007669"/>
    <property type="project" value="InterPro"/>
</dbReference>
<dbReference type="GO" id="GO:0005737">
    <property type="term" value="C:cytoplasm"/>
    <property type="evidence" value="ECO:0007669"/>
    <property type="project" value="TreeGrafter"/>
</dbReference>
<evidence type="ECO:0000256" key="1">
    <source>
        <dbReference type="ARBA" id="ARBA00009005"/>
    </source>
</evidence>
<feature type="compositionally biased region" description="Low complexity" evidence="4">
    <location>
        <begin position="84"/>
        <end position="101"/>
    </location>
</feature>
<dbReference type="InterPro" id="IPR050452">
    <property type="entry name" value="Metacaspase"/>
</dbReference>
<dbReference type="AlphaFoldDB" id="A0A2T9YUE2"/>
<feature type="domain" description="Peptidase C14 caspase" evidence="5">
    <location>
        <begin position="282"/>
        <end position="566"/>
    </location>
</feature>
<organism evidence="6 7">
    <name type="scientific">Smittium simulii</name>
    <dbReference type="NCBI Taxonomy" id="133385"/>
    <lineage>
        <taxon>Eukaryota</taxon>
        <taxon>Fungi</taxon>
        <taxon>Fungi incertae sedis</taxon>
        <taxon>Zoopagomycota</taxon>
        <taxon>Kickxellomycotina</taxon>
        <taxon>Harpellomycetes</taxon>
        <taxon>Harpellales</taxon>
        <taxon>Legeriomycetaceae</taxon>
        <taxon>Smittium</taxon>
    </lineage>
</organism>
<keyword evidence="7" id="KW-1185">Reference proteome</keyword>
<feature type="compositionally biased region" description="Polar residues" evidence="4">
    <location>
        <begin position="49"/>
        <end position="63"/>
    </location>
</feature>
<evidence type="ECO:0000313" key="7">
    <source>
        <dbReference type="Proteomes" id="UP000245383"/>
    </source>
</evidence>
<evidence type="ECO:0000313" key="6">
    <source>
        <dbReference type="EMBL" id="PVU95941.1"/>
    </source>
</evidence>
<proteinExistence type="inferred from homology"/>
<feature type="compositionally biased region" description="Low complexity" evidence="4">
    <location>
        <begin position="109"/>
        <end position="157"/>
    </location>
</feature>
<evidence type="ECO:0000259" key="5">
    <source>
        <dbReference type="Pfam" id="PF00656"/>
    </source>
</evidence>
<comment type="caution">
    <text evidence="6">The sequence shown here is derived from an EMBL/GenBank/DDBJ whole genome shotgun (WGS) entry which is preliminary data.</text>
</comment>
<dbReference type="GO" id="GO:0006915">
    <property type="term" value="P:apoptotic process"/>
    <property type="evidence" value="ECO:0007669"/>
    <property type="project" value="UniProtKB-KW"/>
</dbReference>
<evidence type="ECO:0000256" key="2">
    <source>
        <dbReference type="ARBA" id="ARBA00022703"/>
    </source>
</evidence>
<dbReference type="SUPFAM" id="SSF52129">
    <property type="entry name" value="Caspase-like"/>
    <property type="match status" value="1"/>
</dbReference>
<feature type="compositionally biased region" description="Low complexity" evidence="4">
    <location>
        <begin position="33"/>
        <end position="45"/>
    </location>
</feature>
<keyword evidence="2" id="KW-0053">Apoptosis</keyword>
<keyword evidence="3" id="KW-0788">Thiol protease</keyword>
<accession>A0A2T9YUE2</accession>
<dbReference type="GO" id="GO:0006508">
    <property type="term" value="P:proteolysis"/>
    <property type="evidence" value="ECO:0007669"/>
    <property type="project" value="InterPro"/>
</dbReference>
<gene>
    <name evidence="6" type="ORF">BB561_001514</name>
</gene>
<evidence type="ECO:0000256" key="3">
    <source>
        <dbReference type="ARBA" id="ARBA00022807"/>
    </source>
</evidence>
<evidence type="ECO:0000256" key="4">
    <source>
        <dbReference type="SAM" id="MobiDB-lite"/>
    </source>
</evidence>
<feature type="compositionally biased region" description="Low complexity" evidence="4">
    <location>
        <begin position="180"/>
        <end position="216"/>
    </location>
</feature>
<sequence>MYPGGNNYSGGGYYNSNSQSPPKMHFPGDEDQNNQQNYYNNNSQYASGEYNQPDFTQDEQSSRAYPGDDYRKKNKKDKLQQDAGYSNNNYQNQDYSQQNNYQGGGFSDNNYQQGGYPNNDYQQGGYNNYNQQQGEYNNYNQPQGGYNNYNQPQGGYPANNYQGGSYPEHPTMPRSNTYENSQNHNNGQNSYNQNYQQPHSNNNSNNQYSASAYNDSSMAPPANMPYAAVDYGQINYNGMEFPEFSTAPVQSQGSYNQQQNIVNDSNLDPQFSQVQLSSCEGRKRALLIGINYTGSKFRLRGCINDVHRMKKFLSDHFNFKDTDMVLLTDDQKNSNRLPTRANILKAMKWLVHDAAANDSFFFHYSGHGSRVEDLDGDEIDGEDETICPLDFEENGQIIDDDMNAIMVRPLPQGCRLTAIFDCCHSGSALDLPFTYSSQGKLKHSTALDLTGASLKNVGQSYLKGDVQGALQGLMSSVKILTSGDSKLEQQKREKSSAGDVIMLSGCKDTQTSADAKEDLNFTGAMSWAFTNSLYEKPQQTYIALLNDIRDRLKGKYTQIPQLSSGRLMDMETVFIM</sequence>
<dbReference type="STRING" id="133385.A0A2T9YUE2"/>
<feature type="region of interest" description="Disordered" evidence="4">
    <location>
        <begin position="1"/>
        <end position="216"/>
    </location>
</feature>
<reference evidence="6 7" key="1">
    <citation type="journal article" date="2018" name="MBio">
        <title>Comparative Genomics Reveals the Core Gene Toolbox for the Fungus-Insect Symbiosis.</title>
        <authorList>
            <person name="Wang Y."/>
            <person name="Stata M."/>
            <person name="Wang W."/>
            <person name="Stajich J.E."/>
            <person name="White M.M."/>
            <person name="Moncalvo J.M."/>
        </authorList>
    </citation>
    <scope>NUCLEOTIDE SEQUENCE [LARGE SCALE GENOMIC DNA]</scope>
    <source>
        <strain evidence="6 7">SWE-8-4</strain>
    </source>
</reference>
<dbReference type="Gene3D" id="3.40.50.12660">
    <property type="match status" value="1"/>
</dbReference>
<dbReference type="InterPro" id="IPR029030">
    <property type="entry name" value="Caspase-like_dom_sf"/>
</dbReference>
<dbReference type="Proteomes" id="UP000245383">
    <property type="component" value="Unassembled WGS sequence"/>
</dbReference>
<dbReference type="InterPro" id="IPR011600">
    <property type="entry name" value="Pept_C14_caspase"/>
</dbReference>
<name>A0A2T9YUE2_9FUNG</name>
<dbReference type="EMBL" id="MBFR01000044">
    <property type="protein sequence ID" value="PVU95941.1"/>
    <property type="molecule type" value="Genomic_DNA"/>
</dbReference>
<keyword evidence="3" id="KW-0378">Hydrolase</keyword>
<dbReference type="PANTHER" id="PTHR48104:SF30">
    <property type="entry name" value="METACASPASE-1"/>
    <property type="match status" value="1"/>
</dbReference>
<keyword evidence="3" id="KW-0645">Protease</keyword>